<dbReference type="Proteomes" id="UP000248961">
    <property type="component" value="Unassembled WGS sequence"/>
</dbReference>
<dbReference type="PANTHER" id="PTHR46590:SF2">
    <property type="entry name" value="CRAL_TRIO DOMAIN PROTEIN (AFU_ORTHOLOGUE AFUA_4G13930)-RELATED"/>
    <property type="match status" value="1"/>
</dbReference>
<dbReference type="CDD" id="cd00170">
    <property type="entry name" value="SEC14"/>
    <property type="match status" value="1"/>
</dbReference>
<keyword evidence="3" id="KW-1185">Reference proteome</keyword>
<dbReference type="VEuPathDB" id="FungiDB:BO97DRAFT_399269"/>
<dbReference type="InterPro" id="IPR001251">
    <property type="entry name" value="CRAL-TRIO_dom"/>
</dbReference>
<evidence type="ECO:0000313" key="3">
    <source>
        <dbReference type="Proteomes" id="UP000248961"/>
    </source>
</evidence>
<proteinExistence type="predicted"/>
<dbReference type="EMBL" id="KZ824324">
    <property type="protein sequence ID" value="RAL07799.1"/>
    <property type="molecule type" value="Genomic_DNA"/>
</dbReference>
<sequence>MPSSTPPQQPSGYIHNLNSDQTIKLHQAWSILLHLIHNHNDTSSSTPTAATLTSALSSHHLPPLDTVQPILDTLPRHPIPSLQAGLFSLAKHDSPDTLLLRFLRARKWSVAAAIAMLLRAIHFRITQDIDSQIIANTELDALYATTAQPPSTPPIPGVVVATVQSTATDSQAFLDQMRMGKAFVHGTDRAGRPVMLVRVRLHQPGQQSEAVITRYILHMIETVRLLLVDPVETATILFDMTGFSLSNMEYAPVKFVIDCFQENYPEYLGAMIIHNAPWIFTGIWKIVKSWMDPVIVSKVHFTKTTADLEQFIAPDKILKEIGGPEDWDYEYVEPVAGENERMMETATRDRLLAEREDQAGVVLRLTGEWLAAEGPQTVAVQRTEAIETLRKQYWALDPFLRGRTCLDRTGVIQEGGKIDLYPEVGNCDGLVRG</sequence>
<dbReference type="SMART" id="SM01100">
    <property type="entry name" value="CRAL_TRIO_N"/>
    <property type="match status" value="1"/>
</dbReference>
<organism evidence="2 3">
    <name type="scientific">Aspergillus homomorphus (strain CBS 101889)</name>
    <dbReference type="NCBI Taxonomy" id="1450537"/>
    <lineage>
        <taxon>Eukaryota</taxon>
        <taxon>Fungi</taxon>
        <taxon>Dikarya</taxon>
        <taxon>Ascomycota</taxon>
        <taxon>Pezizomycotina</taxon>
        <taxon>Eurotiomycetes</taxon>
        <taxon>Eurotiomycetidae</taxon>
        <taxon>Eurotiales</taxon>
        <taxon>Aspergillaceae</taxon>
        <taxon>Aspergillus</taxon>
        <taxon>Aspergillus subgen. Circumdati</taxon>
    </lineage>
</organism>
<evidence type="ECO:0000259" key="1">
    <source>
        <dbReference type="PROSITE" id="PS50191"/>
    </source>
</evidence>
<dbReference type="Pfam" id="PF00650">
    <property type="entry name" value="CRAL_TRIO"/>
    <property type="match status" value="1"/>
</dbReference>
<dbReference type="RefSeq" id="XP_025546953.1">
    <property type="nucleotide sequence ID" value="XM_025694232.1"/>
</dbReference>
<dbReference type="InterPro" id="IPR036273">
    <property type="entry name" value="CRAL/TRIO_N_dom_sf"/>
</dbReference>
<dbReference type="SUPFAM" id="SSF46938">
    <property type="entry name" value="CRAL/TRIO N-terminal domain"/>
    <property type="match status" value="1"/>
</dbReference>
<evidence type="ECO:0000313" key="2">
    <source>
        <dbReference type="EMBL" id="RAL07799.1"/>
    </source>
</evidence>
<dbReference type="PANTHER" id="PTHR46590">
    <property type="entry name" value="PHOSPHATIDYLINOSITOL TRANSFER PROTEIN CSR1-RELATED"/>
    <property type="match status" value="1"/>
</dbReference>
<dbReference type="SMART" id="SM00516">
    <property type="entry name" value="SEC14"/>
    <property type="match status" value="1"/>
</dbReference>
<name>A0A395HJV2_ASPHC</name>
<dbReference type="SUPFAM" id="SSF52087">
    <property type="entry name" value="CRAL/TRIO domain"/>
    <property type="match status" value="1"/>
</dbReference>
<dbReference type="PROSITE" id="PS50191">
    <property type="entry name" value="CRAL_TRIO"/>
    <property type="match status" value="1"/>
</dbReference>
<dbReference type="GeneID" id="37198521"/>
<dbReference type="InterPro" id="IPR036865">
    <property type="entry name" value="CRAL-TRIO_dom_sf"/>
</dbReference>
<dbReference type="STRING" id="1450537.A0A395HJV2"/>
<gene>
    <name evidence="2" type="ORF">BO97DRAFT_399269</name>
</gene>
<accession>A0A395HJV2</accession>
<dbReference type="InterPro" id="IPR052432">
    <property type="entry name" value="PITP/CRAL-TRIO"/>
</dbReference>
<dbReference type="Gene3D" id="3.40.525.10">
    <property type="entry name" value="CRAL-TRIO lipid binding domain"/>
    <property type="match status" value="1"/>
</dbReference>
<reference evidence="2 3" key="1">
    <citation type="submission" date="2018-02" db="EMBL/GenBank/DDBJ databases">
        <title>The genomes of Aspergillus section Nigri reveals drivers in fungal speciation.</title>
        <authorList>
            <consortium name="DOE Joint Genome Institute"/>
            <person name="Vesth T.C."/>
            <person name="Nybo J."/>
            <person name="Theobald S."/>
            <person name="Brandl J."/>
            <person name="Frisvad J.C."/>
            <person name="Nielsen K.F."/>
            <person name="Lyhne E.K."/>
            <person name="Kogle M.E."/>
            <person name="Kuo A."/>
            <person name="Riley R."/>
            <person name="Clum A."/>
            <person name="Nolan M."/>
            <person name="Lipzen A."/>
            <person name="Salamov A."/>
            <person name="Henrissat B."/>
            <person name="Wiebenga A."/>
            <person name="De vries R.P."/>
            <person name="Grigoriev I.V."/>
            <person name="Mortensen U.H."/>
            <person name="Andersen M.R."/>
            <person name="Baker S.E."/>
        </authorList>
    </citation>
    <scope>NUCLEOTIDE SEQUENCE [LARGE SCALE GENOMIC DNA]</scope>
    <source>
        <strain evidence="2 3">CBS 101889</strain>
    </source>
</reference>
<dbReference type="OrthoDB" id="43460at2759"/>
<dbReference type="AlphaFoldDB" id="A0A395HJV2"/>
<feature type="domain" description="CRAL-TRIO" evidence="1">
    <location>
        <begin position="184"/>
        <end position="329"/>
    </location>
</feature>
<dbReference type="InterPro" id="IPR011074">
    <property type="entry name" value="CRAL/TRIO_N_dom"/>
</dbReference>
<protein>
    <submittedName>
        <fullName evidence="2">CRAL/TRIO domain-containing protein</fullName>
    </submittedName>
</protein>
<dbReference type="Pfam" id="PF03765">
    <property type="entry name" value="CRAL_TRIO_N"/>
    <property type="match status" value="1"/>
</dbReference>